<name>A0A2T7BLS6_9BACT</name>
<keyword evidence="1" id="KW-0472">Membrane</keyword>
<comment type="caution">
    <text evidence="2">The sequence shown here is derived from an EMBL/GenBank/DDBJ whole genome shotgun (WGS) entry which is preliminary data.</text>
</comment>
<keyword evidence="1" id="KW-1133">Transmembrane helix</keyword>
<dbReference type="RefSeq" id="WP_108685261.1">
    <property type="nucleotide sequence ID" value="NZ_QCYK01000001.1"/>
</dbReference>
<keyword evidence="1" id="KW-0812">Transmembrane</keyword>
<dbReference type="Proteomes" id="UP000244450">
    <property type="component" value="Unassembled WGS sequence"/>
</dbReference>
<evidence type="ECO:0000313" key="3">
    <source>
        <dbReference type="Proteomes" id="UP000244450"/>
    </source>
</evidence>
<protein>
    <submittedName>
        <fullName evidence="2">Uncharacterized protein</fullName>
    </submittedName>
</protein>
<dbReference type="EMBL" id="QCYK01000001">
    <property type="protein sequence ID" value="PUZ28622.1"/>
    <property type="molecule type" value="Genomic_DNA"/>
</dbReference>
<evidence type="ECO:0000256" key="1">
    <source>
        <dbReference type="SAM" id="Phobius"/>
    </source>
</evidence>
<proteinExistence type="predicted"/>
<accession>A0A2T7BLS6</accession>
<gene>
    <name evidence="2" type="ORF">DCC81_03825</name>
</gene>
<evidence type="ECO:0000313" key="2">
    <source>
        <dbReference type="EMBL" id="PUZ28622.1"/>
    </source>
</evidence>
<dbReference type="AlphaFoldDB" id="A0A2T7BLS6"/>
<sequence>MPLKKLFAVTRRGTLALTTGILVVAACNKTLAQGAVILSDHKLTYEEKRRMLEGLWERPLGWYPAKQSQCCDLISMRLSDSAIAKGKARLDTLSYCYAQLYNAYALQSPDHTPDSVQVIFTNGTDSLTPVYSSRFSVKQLRKKRLSGYDLCLSLAFFSNNPAVAFPQPGELVIYFTKPTPFDLKMETWYHIWISSMAAIMGKYFLAHDRKYIRLMILWEDPFGVLLHNFSEPRSDVFKAFSKWF</sequence>
<dbReference type="PROSITE" id="PS51257">
    <property type="entry name" value="PROKAR_LIPOPROTEIN"/>
    <property type="match status" value="1"/>
</dbReference>
<organism evidence="2 3">
    <name type="scientific">Chitinophaga parva</name>
    <dbReference type="NCBI Taxonomy" id="2169414"/>
    <lineage>
        <taxon>Bacteria</taxon>
        <taxon>Pseudomonadati</taxon>
        <taxon>Bacteroidota</taxon>
        <taxon>Chitinophagia</taxon>
        <taxon>Chitinophagales</taxon>
        <taxon>Chitinophagaceae</taxon>
        <taxon>Chitinophaga</taxon>
    </lineage>
</organism>
<keyword evidence="3" id="KW-1185">Reference proteome</keyword>
<feature type="transmembrane region" description="Helical" evidence="1">
    <location>
        <begin position="187"/>
        <end position="205"/>
    </location>
</feature>
<reference evidence="2 3" key="1">
    <citation type="submission" date="2018-04" db="EMBL/GenBank/DDBJ databases">
        <title>Chitinophaga fuyangensis sp. nov., isolated from soil in a chemical factory.</title>
        <authorList>
            <person name="Chen K."/>
        </authorList>
    </citation>
    <scope>NUCLEOTIDE SEQUENCE [LARGE SCALE GENOMIC DNA]</scope>
    <source>
        <strain evidence="2 3">LY-1</strain>
    </source>
</reference>